<dbReference type="Gene3D" id="1.10.101.10">
    <property type="entry name" value="PGBD-like superfamily/PGBD"/>
    <property type="match status" value="1"/>
</dbReference>
<dbReference type="InterPro" id="IPR036366">
    <property type="entry name" value="PGBDSf"/>
</dbReference>
<keyword evidence="10" id="KW-0472">Membrane</keyword>
<evidence type="ECO:0000256" key="4">
    <source>
        <dbReference type="ARBA" id="ARBA00022679"/>
    </source>
</evidence>
<dbReference type="Pfam" id="PF03734">
    <property type="entry name" value="YkuD"/>
    <property type="match status" value="1"/>
</dbReference>
<evidence type="ECO:0000256" key="9">
    <source>
        <dbReference type="PROSITE-ProRule" id="PRU01373"/>
    </source>
</evidence>
<feature type="transmembrane region" description="Helical" evidence="10">
    <location>
        <begin position="12"/>
        <end position="32"/>
    </location>
</feature>
<protein>
    <submittedName>
        <fullName evidence="12">L,D-transpeptidase family protein</fullName>
    </submittedName>
</protein>
<sequence length="242" mass="27375">MGKKFIKSNFLKLLFILVFILIMEFILIFTAYKKNSINTGFFKIKNYNSKKTIVILIDICENTLNVFQNGNIIKSYTIASGKPSTPSPIGTWVITNRGTWGDGFGGRWMGLNVPWGKYGIHGTTHPNSIGWASSHGCIRMRNKDVEDLYKITPIGTKVIIWGGNYGNFGSYLRPIKPGMIGSDVYQIQKILRDKGYYKAAPDGIYGEYLKNVVHKFEKDNNLPISDTIGYNFYKKLGVELMD</sequence>
<dbReference type="CDD" id="cd16913">
    <property type="entry name" value="YkuD_like"/>
    <property type="match status" value="1"/>
</dbReference>
<dbReference type="InterPro" id="IPR036365">
    <property type="entry name" value="PGBD-like_sf"/>
</dbReference>
<dbReference type="InterPro" id="IPR038063">
    <property type="entry name" value="Transpep_catalytic_dom"/>
</dbReference>
<dbReference type="InterPro" id="IPR050979">
    <property type="entry name" value="LD-transpeptidase"/>
</dbReference>
<evidence type="ECO:0000256" key="3">
    <source>
        <dbReference type="ARBA" id="ARBA00022676"/>
    </source>
</evidence>
<feature type="domain" description="L,D-TPase catalytic" evidence="11">
    <location>
        <begin position="53"/>
        <end position="161"/>
    </location>
</feature>
<keyword evidence="3" id="KW-0328">Glycosyltransferase</keyword>
<dbReference type="SUPFAM" id="SSF47090">
    <property type="entry name" value="PGBD-like"/>
    <property type="match status" value="1"/>
</dbReference>
<evidence type="ECO:0000256" key="6">
    <source>
        <dbReference type="ARBA" id="ARBA00022960"/>
    </source>
</evidence>
<feature type="active site" description="Proton donor/acceptor" evidence="9">
    <location>
        <position position="121"/>
    </location>
</feature>
<keyword evidence="13" id="KW-1185">Reference proteome</keyword>
<comment type="caution">
    <text evidence="12">The sequence shown here is derived from an EMBL/GenBank/DDBJ whole genome shotgun (WGS) entry which is preliminary data.</text>
</comment>
<evidence type="ECO:0000313" key="12">
    <source>
        <dbReference type="EMBL" id="MCY6957809.1"/>
    </source>
</evidence>
<reference evidence="12" key="1">
    <citation type="submission" date="2022-12" db="EMBL/GenBank/DDBJ databases">
        <title>Clostridium sp. nov., isolated from industrial wastewater.</title>
        <authorList>
            <person name="Jiayan W."/>
        </authorList>
    </citation>
    <scope>NUCLEOTIDE SEQUENCE</scope>
    <source>
        <strain evidence="12">ZC22-4</strain>
    </source>
</reference>
<comment type="pathway">
    <text evidence="1 9">Cell wall biogenesis; peptidoglycan biosynthesis.</text>
</comment>
<evidence type="ECO:0000256" key="7">
    <source>
        <dbReference type="ARBA" id="ARBA00022984"/>
    </source>
</evidence>
<evidence type="ECO:0000256" key="2">
    <source>
        <dbReference type="ARBA" id="ARBA00005992"/>
    </source>
</evidence>
<keyword evidence="10" id="KW-0812">Transmembrane</keyword>
<dbReference type="SUPFAM" id="SSF141523">
    <property type="entry name" value="L,D-transpeptidase catalytic domain-like"/>
    <property type="match status" value="1"/>
</dbReference>
<evidence type="ECO:0000256" key="1">
    <source>
        <dbReference type="ARBA" id="ARBA00004752"/>
    </source>
</evidence>
<keyword evidence="10" id="KW-1133">Transmembrane helix</keyword>
<organism evidence="12 13">
    <name type="scientific">Clostridium brassicae</name>
    <dbReference type="NCBI Taxonomy" id="2999072"/>
    <lineage>
        <taxon>Bacteria</taxon>
        <taxon>Bacillati</taxon>
        <taxon>Bacillota</taxon>
        <taxon>Clostridia</taxon>
        <taxon>Eubacteriales</taxon>
        <taxon>Clostridiaceae</taxon>
        <taxon>Clostridium</taxon>
    </lineage>
</organism>
<proteinExistence type="inferred from homology"/>
<evidence type="ECO:0000256" key="8">
    <source>
        <dbReference type="ARBA" id="ARBA00023316"/>
    </source>
</evidence>
<gene>
    <name evidence="12" type="ORF">OW729_04220</name>
</gene>
<keyword evidence="7 9" id="KW-0573">Peptidoglycan synthesis</keyword>
<keyword evidence="6 9" id="KW-0133">Cell shape</keyword>
<dbReference type="Pfam" id="PF01471">
    <property type="entry name" value="PG_binding_1"/>
    <property type="match status" value="1"/>
</dbReference>
<accession>A0ABT4D683</accession>
<dbReference type="Gene3D" id="2.40.440.10">
    <property type="entry name" value="L,D-transpeptidase catalytic domain-like"/>
    <property type="match status" value="1"/>
</dbReference>
<feature type="active site" description="Nucleophile" evidence="9">
    <location>
        <position position="137"/>
    </location>
</feature>
<dbReference type="Proteomes" id="UP001144612">
    <property type="component" value="Unassembled WGS sequence"/>
</dbReference>
<dbReference type="PANTHER" id="PTHR30582">
    <property type="entry name" value="L,D-TRANSPEPTIDASE"/>
    <property type="match status" value="1"/>
</dbReference>
<dbReference type="RefSeq" id="WP_268060206.1">
    <property type="nucleotide sequence ID" value="NZ_JAPQFJ010000003.1"/>
</dbReference>
<comment type="similarity">
    <text evidence="2">Belongs to the YkuD family.</text>
</comment>
<evidence type="ECO:0000256" key="5">
    <source>
        <dbReference type="ARBA" id="ARBA00022801"/>
    </source>
</evidence>
<evidence type="ECO:0000313" key="13">
    <source>
        <dbReference type="Proteomes" id="UP001144612"/>
    </source>
</evidence>
<keyword evidence="4" id="KW-0808">Transferase</keyword>
<dbReference type="InterPro" id="IPR002477">
    <property type="entry name" value="Peptidoglycan-bd-like"/>
</dbReference>
<evidence type="ECO:0000259" key="11">
    <source>
        <dbReference type="PROSITE" id="PS52029"/>
    </source>
</evidence>
<dbReference type="EMBL" id="JAPQFJ010000003">
    <property type="protein sequence ID" value="MCY6957809.1"/>
    <property type="molecule type" value="Genomic_DNA"/>
</dbReference>
<dbReference type="PANTHER" id="PTHR30582:SF24">
    <property type="entry name" value="L,D-TRANSPEPTIDASE ERFK_SRFK-RELATED"/>
    <property type="match status" value="1"/>
</dbReference>
<name>A0ABT4D683_9CLOT</name>
<keyword evidence="5" id="KW-0378">Hydrolase</keyword>
<dbReference type="InterPro" id="IPR005490">
    <property type="entry name" value="LD_TPept_cat_dom"/>
</dbReference>
<dbReference type="PROSITE" id="PS52029">
    <property type="entry name" value="LD_TPASE"/>
    <property type="match status" value="1"/>
</dbReference>
<keyword evidence="8 9" id="KW-0961">Cell wall biogenesis/degradation</keyword>
<evidence type="ECO:0000256" key="10">
    <source>
        <dbReference type="SAM" id="Phobius"/>
    </source>
</evidence>